<dbReference type="Proteomes" id="UP000682416">
    <property type="component" value="Chromosome"/>
</dbReference>
<dbReference type="InterPro" id="IPR036291">
    <property type="entry name" value="NAD(P)-bd_dom_sf"/>
</dbReference>
<dbReference type="KEGG" id="nec:KGD82_12205"/>
<dbReference type="InterPro" id="IPR002347">
    <property type="entry name" value="SDR_fam"/>
</dbReference>
<evidence type="ECO:0000256" key="3">
    <source>
        <dbReference type="SAM" id="MobiDB-lite"/>
    </source>
</evidence>
<accession>A0A975LBT7</accession>
<evidence type="ECO:0000313" key="5">
    <source>
        <dbReference type="Proteomes" id="UP000682416"/>
    </source>
</evidence>
<dbReference type="SUPFAM" id="SSF51735">
    <property type="entry name" value="NAD(P)-binding Rossmann-fold domains"/>
    <property type="match status" value="1"/>
</dbReference>
<protein>
    <submittedName>
        <fullName evidence="4">SDR family NAD(P)-dependent oxidoreductase</fullName>
    </submittedName>
</protein>
<evidence type="ECO:0000256" key="2">
    <source>
        <dbReference type="ARBA" id="ARBA00023002"/>
    </source>
</evidence>
<organism evidence="4 5">
    <name type="scientific">Nocardiopsis eucommiae</name>
    <dbReference type="NCBI Taxonomy" id="2831970"/>
    <lineage>
        <taxon>Bacteria</taxon>
        <taxon>Bacillati</taxon>
        <taxon>Actinomycetota</taxon>
        <taxon>Actinomycetes</taxon>
        <taxon>Streptosporangiales</taxon>
        <taxon>Nocardiopsidaceae</taxon>
        <taxon>Nocardiopsis</taxon>
    </lineage>
</organism>
<keyword evidence="2" id="KW-0560">Oxidoreductase</keyword>
<feature type="region of interest" description="Disordered" evidence="3">
    <location>
        <begin position="274"/>
        <end position="293"/>
    </location>
</feature>
<dbReference type="Pfam" id="PF00106">
    <property type="entry name" value="adh_short"/>
    <property type="match status" value="1"/>
</dbReference>
<reference evidence="4" key="1">
    <citation type="submission" date="2021-05" db="EMBL/GenBank/DDBJ databases">
        <authorList>
            <person name="Kaiqin L."/>
            <person name="Jian G."/>
        </authorList>
    </citation>
    <scope>NUCLEOTIDE SEQUENCE</scope>
    <source>
        <strain evidence="4">HDS5</strain>
    </source>
</reference>
<feature type="compositionally biased region" description="Gly residues" evidence="3">
    <location>
        <begin position="274"/>
        <end position="290"/>
    </location>
</feature>
<name>A0A975LBT7_9ACTN</name>
<dbReference type="PRINTS" id="PR00081">
    <property type="entry name" value="GDHRDH"/>
</dbReference>
<gene>
    <name evidence="4" type="ORF">KGD82_12205</name>
</gene>
<dbReference type="PANTHER" id="PTHR24320:SF148">
    <property type="entry name" value="NAD(P)-BINDING ROSSMANN-FOLD SUPERFAMILY PROTEIN"/>
    <property type="match status" value="1"/>
</dbReference>
<dbReference type="EMBL" id="CP074402">
    <property type="protein sequence ID" value="QVJ02891.1"/>
    <property type="molecule type" value="Genomic_DNA"/>
</dbReference>
<dbReference type="Gene3D" id="3.40.50.720">
    <property type="entry name" value="NAD(P)-binding Rossmann-like Domain"/>
    <property type="match status" value="1"/>
</dbReference>
<dbReference type="GO" id="GO:0016491">
    <property type="term" value="F:oxidoreductase activity"/>
    <property type="evidence" value="ECO:0007669"/>
    <property type="project" value="UniProtKB-KW"/>
</dbReference>
<proteinExistence type="inferred from homology"/>
<dbReference type="PANTHER" id="PTHR24320">
    <property type="entry name" value="RETINOL DEHYDROGENASE"/>
    <property type="match status" value="1"/>
</dbReference>
<comment type="similarity">
    <text evidence="1">Belongs to the short-chain dehydrogenases/reductases (SDR) family.</text>
</comment>
<keyword evidence="5" id="KW-1185">Reference proteome</keyword>
<evidence type="ECO:0000256" key="1">
    <source>
        <dbReference type="ARBA" id="ARBA00006484"/>
    </source>
</evidence>
<sequence length="313" mass="32568">MGWQAPNMDGRTIAVTGASSGIGLWITLLLARAGADVVLLCRDTRRGERVATALRDEVRGASARVVRIDTSDLTSAREAGAALARLPRLDALVNNAGLVGGPARREVSADGHELTLATNALGHLALTHEVLESLERSSGRVVWMGSMSAKLVRPAPDDLELEHGYSPWRAYAQSKLVTHALGFELHRRLAARGSTVRSLVAHPGYSLPALAPSAGTLFTPPRPTALDRLQYPWAQGIDRGALPAVYAATAPEALSGQFHGPRGGLRGEPALSGGVAGVEGAGSHGTGGPGRRSVDPVVGAAVWSFATRACGLT</sequence>
<evidence type="ECO:0000313" key="4">
    <source>
        <dbReference type="EMBL" id="QVJ02891.1"/>
    </source>
</evidence>
<dbReference type="AlphaFoldDB" id="A0A975LBT7"/>